<dbReference type="OrthoDB" id="8831at2157"/>
<keyword evidence="7" id="KW-1185">Reference proteome</keyword>
<dbReference type="RefSeq" id="WP_179267719.1">
    <property type="nucleotide sequence ID" value="NZ_CP058579.1"/>
</dbReference>
<evidence type="ECO:0000313" key="7">
    <source>
        <dbReference type="Proteomes" id="UP000509626"/>
    </source>
</evidence>
<gene>
    <name evidence="6" type="ORF">HUG12_05050</name>
</gene>
<name>A0A7D5L9Y6_9EURY</name>
<feature type="domain" description="Archease" evidence="5">
    <location>
        <begin position="3"/>
        <end position="143"/>
    </location>
</feature>
<dbReference type="Gene3D" id="3.55.10.10">
    <property type="entry name" value="Archease domain"/>
    <property type="match status" value="1"/>
</dbReference>
<dbReference type="EMBL" id="CP058579">
    <property type="protein sequence ID" value="QLG61135.1"/>
    <property type="molecule type" value="Genomic_DNA"/>
</dbReference>
<dbReference type="GeneID" id="56036803"/>
<dbReference type="PANTHER" id="PTHR12682">
    <property type="entry name" value="ARCHEASE"/>
    <property type="match status" value="1"/>
</dbReference>
<dbReference type="InterPro" id="IPR036820">
    <property type="entry name" value="Archease_dom_sf"/>
</dbReference>
<dbReference type="GO" id="GO:0046872">
    <property type="term" value="F:metal ion binding"/>
    <property type="evidence" value="ECO:0007669"/>
    <property type="project" value="UniProtKB-KW"/>
</dbReference>
<comment type="similarity">
    <text evidence="1">Belongs to the archease family.</text>
</comment>
<accession>A0A7D5L9Y6</accession>
<dbReference type="KEGG" id="halu:HUG12_05050"/>
<reference evidence="6 7" key="1">
    <citation type="submission" date="2020-06" db="EMBL/GenBank/DDBJ databases">
        <title>NJ-3-1, isolated from saline soil.</title>
        <authorList>
            <person name="Cui H.L."/>
            <person name="Shi X."/>
        </authorList>
    </citation>
    <scope>NUCLEOTIDE SEQUENCE [LARGE SCALE GENOMIC DNA]</scope>
    <source>
        <strain evidence="6 7">NJ-3-1</strain>
    </source>
</reference>
<keyword evidence="4" id="KW-0106">Calcium</keyword>
<dbReference type="InterPro" id="IPR023572">
    <property type="entry name" value="Archease_dom"/>
</dbReference>
<keyword evidence="2" id="KW-0819">tRNA processing</keyword>
<evidence type="ECO:0000256" key="2">
    <source>
        <dbReference type="ARBA" id="ARBA00022694"/>
    </source>
</evidence>
<evidence type="ECO:0000256" key="3">
    <source>
        <dbReference type="ARBA" id="ARBA00022723"/>
    </source>
</evidence>
<evidence type="ECO:0000256" key="1">
    <source>
        <dbReference type="ARBA" id="ARBA00007963"/>
    </source>
</evidence>
<dbReference type="AlphaFoldDB" id="A0A7D5L9Y6"/>
<dbReference type="GO" id="GO:0008033">
    <property type="term" value="P:tRNA processing"/>
    <property type="evidence" value="ECO:0007669"/>
    <property type="project" value="UniProtKB-KW"/>
</dbReference>
<evidence type="ECO:0000256" key="4">
    <source>
        <dbReference type="ARBA" id="ARBA00022837"/>
    </source>
</evidence>
<dbReference type="SUPFAM" id="SSF69819">
    <property type="entry name" value="MTH1598-like"/>
    <property type="match status" value="1"/>
</dbReference>
<organism evidence="6 7">
    <name type="scientific">Halorarum salinum</name>
    <dbReference type="NCBI Taxonomy" id="2743089"/>
    <lineage>
        <taxon>Archaea</taxon>
        <taxon>Methanobacteriati</taxon>
        <taxon>Methanobacteriota</taxon>
        <taxon>Stenosarchaea group</taxon>
        <taxon>Halobacteria</taxon>
        <taxon>Halobacteriales</taxon>
        <taxon>Haloferacaceae</taxon>
        <taxon>Halorarum</taxon>
    </lineage>
</organism>
<evidence type="ECO:0000259" key="5">
    <source>
        <dbReference type="Pfam" id="PF01951"/>
    </source>
</evidence>
<protein>
    <submittedName>
        <fullName evidence="6">Archease</fullName>
    </submittedName>
</protein>
<dbReference type="PANTHER" id="PTHR12682:SF11">
    <property type="entry name" value="PROTEIN ARCHEASE"/>
    <property type="match status" value="1"/>
</dbReference>
<dbReference type="Pfam" id="PF01951">
    <property type="entry name" value="Archease"/>
    <property type="match status" value="1"/>
</dbReference>
<dbReference type="Proteomes" id="UP000509626">
    <property type="component" value="Chromosome"/>
</dbReference>
<evidence type="ECO:0000313" key="6">
    <source>
        <dbReference type="EMBL" id="QLG61135.1"/>
    </source>
</evidence>
<sequence>MSYELMEHPADVGFRTTGGTLDEAFAEVVRAVSDLVGANPTGRPSVAREVDLEARNREALLFDFLDRLILFQDVEDVAVTHADPLVIEESGSGYRLSATVHATPIPSEEPLLDLKAPTYSGMRIERDDDGRGGDWTIEAVLDV</sequence>
<keyword evidence="3" id="KW-0479">Metal-binding</keyword>
<proteinExistence type="inferred from homology"/>
<dbReference type="InterPro" id="IPR002804">
    <property type="entry name" value="Archease"/>
</dbReference>